<dbReference type="Pfam" id="PF11760">
    <property type="entry name" value="CbiG_N"/>
    <property type="match status" value="1"/>
</dbReference>
<dbReference type="InterPro" id="IPR036518">
    <property type="entry name" value="CobE/GbiG_C_sf"/>
</dbReference>
<evidence type="ECO:0000259" key="1">
    <source>
        <dbReference type="Pfam" id="PF01890"/>
    </source>
</evidence>
<sequence>MKKIAVLAITPNGARLGLNLAGQYPEIMELYVKNSLRNIIGSTTSTISFYEQNFSEQIQCLWSRYQGIIFIMAAGIVVRTVAPFLKDKSRDPAIVVVDEQGRFAISLLSGHLGRANELCKEVAGILGAVPVITTATDAASLEAIDIWAARYSLSIEPLPHIKHFNMHLLKGYPCLIWHESYLNIETSTNPQIIMQKLPYTGQAQNCCHGVVTPQQVLPGIPEPVLYLRPKILSIGVGCKRGTPADQIIEAINEVLKENNLSPRCIKHLASLDIKKDEPGLLEAAKRIGCPVHFVNREDVINVTRERNLKVSPFVQKKIGVPGVAEQAALLTTEEGEILCPKTIKKSVTIAVAREKSISLVPARGTWLT</sequence>
<feature type="domain" description="CobE/GbiG C-terminal" evidence="1">
    <location>
        <begin position="232"/>
        <end position="352"/>
    </location>
</feature>
<dbReference type="SUPFAM" id="SSF159664">
    <property type="entry name" value="CobE/GbiG C-terminal domain-like"/>
    <property type="match status" value="1"/>
</dbReference>
<dbReference type="InterPro" id="IPR021744">
    <property type="entry name" value="CbiG_N"/>
</dbReference>
<gene>
    <name evidence="3" type="ORF">BR63_04730</name>
</gene>
<keyword evidence="4" id="KW-1185">Reference proteome</keyword>
<dbReference type="GO" id="GO:0009236">
    <property type="term" value="P:cobalamin biosynthetic process"/>
    <property type="evidence" value="ECO:0007669"/>
    <property type="project" value="InterPro"/>
</dbReference>
<name>A0A7G6E0R9_THEFR</name>
<feature type="domain" description="Cobalamin synthesis G N-terminal" evidence="2">
    <location>
        <begin position="58"/>
        <end position="137"/>
    </location>
</feature>
<dbReference type="RefSeq" id="WP_051965374.1">
    <property type="nucleotide sequence ID" value="NZ_CP045798.1"/>
</dbReference>
<dbReference type="InterPro" id="IPR038029">
    <property type="entry name" value="GbiG_N_sf"/>
</dbReference>
<dbReference type="AlphaFoldDB" id="A0A7G6E0R9"/>
<dbReference type="KEGG" id="tfr:BR63_04730"/>
<protein>
    <submittedName>
        <fullName evidence="3">Cobalamin biosynthesis protein CbiG</fullName>
    </submittedName>
</protein>
<dbReference type="InterPro" id="IPR052553">
    <property type="entry name" value="CbiG_hydrolase"/>
</dbReference>
<dbReference type="Pfam" id="PF01890">
    <property type="entry name" value="CbiG_C"/>
    <property type="match status" value="1"/>
</dbReference>
<dbReference type="EMBL" id="CP045798">
    <property type="protein sequence ID" value="QNB45673.1"/>
    <property type="molecule type" value="Genomic_DNA"/>
</dbReference>
<evidence type="ECO:0000313" key="4">
    <source>
        <dbReference type="Proteomes" id="UP000515847"/>
    </source>
</evidence>
<dbReference type="InterPro" id="IPR002750">
    <property type="entry name" value="CobE/GbiG_C"/>
</dbReference>
<evidence type="ECO:0000313" key="3">
    <source>
        <dbReference type="EMBL" id="QNB45673.1"/>
    </source>
</evidence>
<dbReference type="SUPFAM" id="SSF159672">
    <property type="entry name" value="CbiG N-terminal domain-like"/>
    <property type="match status" value="1"/>
</dbReference>
<dbReference type="Proteomes" id="UP000515847">
    <property type="component" value="Chromosome"/>
</dbReference>
<dbReference type="Gene3D" id="3.40.50.11220">
    <property type="match status" value="1"/>
</dbReference>
<dbReference type="OrthoDB" id="9781023at2"/>
<organism evidence="3 4">
    <name type="scientific">Thermanaerosceptrum fracticalcis</name>
    <dbReference type="NCBI Taxonomy" id="1712410"/>
    <lineage>
        <taxon>Bacteria</taxon>
        <taxon>Bacillati</taxon>
        <taxon>Bacillota</taxon>
        <taxon>Clostridia</taxon>
        <taxon>Eubacteriales</taxon>
        <taxon>Peptococcaceae</taxon>
        <taxon>Thermanaerosceptrum</taxon>
    </lineage>
</organism>
<dbReference type="PANTHER" id="PTHR37477">
    <property type="entry name" value="COBALT-PRECORRIN-5A HYDROLASE"/>
    <property type="match status" value="1"/>
</dbReference>
<dbReference type="PANTHER" id="PTHR37477:SF1">
    <property type="entry name" value="COBALT-PRECORRIN-5A HYDROLASE"/>
    <property type="match status" value="1"/>
</dbReference>
<proteinExistence type="predicted"/>
<evidence type="ECO:0000259" key="2">
    <source>
        <dbReference type="Pfam" id="PF11760"/>
    </source>
</evidence>
<dbReference type="Gene3D" id="3.30.420.180">
    <property type="entry name" value="CobE/GbiG C-terminal domain"/>
    <property type="match status" value="1"/>
</dbReference>
<accession>A0A7G6E0R9</accession>
<reference evidence="3 4" key="1">
    <citation type="journal article" date="2019" name="Front. Microbiol.">
        <title>Thermoanaerosceptrum fracticalcis gen. nov. sp. nov., a Novel Fumarate-Fermenting Microorganism From a Deep Fractured Carbonate Aquifer of the US Great Basin.</title>
        <authorList>
            <person name="Hamilton-Brehm S.D."/>
            <person name="Stewart L.E."/>
            <person name="Zavarin M."/>
            <person name="Caldwell M."/>
            <person name="Lawson P.A."/>
            <person name="Onstott T.C."/>
            <person name="Grzymski J."/>
            <person name="Neveux I."/>
            <person name="Lollar B.S."/>
            <person name="Russell C.E."/>
            <person name="Moser D.P."/>
        </authorList>
    </citation>
    <scope>NUCLEOTIDE SEQUENCE [LARGE SCALE GENOMIC DNA]</scope>
    <source>
        <strain evidence="3 4">DRI-13</strain>
    </source>
</reference>